<feature type="compositionally biased region" description="Basic and acidic residues" evidence="1">
    <location>
        <begin position="175"/>
        <end position="212"/>
    </location>
</feature>
<comment type="caution">
    <text evidence="2">The sequence shown here is derived from an EMBL/GenBank/DDBJ whole genome shotgun (WGS) entry which is preliminary data.</text>
</comment>
<proteinExistence type="predicted"/>
<dbReference type="RefSeq" id="XP_056792007.1">
    <property type="nucleotide sequence ID" value="XM_056932048.1"/>
</dbReference>
<feature type="region of interest" description="Disordered" evidence="1">
    <location>
        <begin position="1"/>
        <end position="245"/>
    </location>
</feature>
<accession>A0A9W9XFA5</accession>
<dbReference type="Proteomes" id="UP001148312">
    <property type="component" value="Unassembled WGS sequence"/>
</dbReference>
<dbReference type="EMBL" id="JAPWDQ010000003">
    <property type="protein sequence ID" value="KAJ5490878.1"/>
    <property type="molecule type" value="Genomic_DNA"/>
</dbReference>
<evidence type="ECO:0000256" key="1">
    <source>
        <dbReference type="SAM" id="MobiDB-lite"/>
    </source>
</evidence>
<feature type="compositionally biased region" description="Polar residues" evidence="1">
    <location>
        <begin position="62"/>
        <end position="77"/>
    </location>
</feature>
<sequence>MDLQGTPIGTGHRSTKVTTDPLAHQQPIQEPAGPVATDSLAAESVRTGGAFTENRGAEPTGPSGSNSTLNTTDTSAASKLPSAAAGSQRENTERQEKYPEALGGQGNFPGTHVSGYAGGSTAAKQEMGLNKGGNSASHQQQSGQAKASGSQHVGGQAPSYITDVTPGHQAQQPKGADKQDAQFSSKDKNAGFDSEIGSKNDPGRLAEEKFQRENAFSTNDSGRTHQKGGVQGENVYDTLQGDQRA</sequence>
<gene>
    <name evidence="2" type="ORF">N7539_002445</name>
</gene>
<reference evidence="2" key="1">
    <citation type="submission" date="2022-12" db="EMBL/GenBank/DDBJ databases">
        <authorList>
            <person name="Petersen C."/>
        </authorList>
    </citation>
    <scope>NUCLEOTIDE SEQUENCE</scope>
    <source>
        <strain evidence="2">IBT 30728</strain>
    </source>
</reference>
<organism evidence="2 3">
    <name type="scientific">Penicillium diatomitis</name>
    <dbReference type="NCBI Taxonomy" id="2819901"/>
    <lineage>
        <taxon>Eukaryota</taxon>
        <taxon>Fungi</taxon>
        <taxon>Dikarya</taxon>
        <taxon>Ascomycota</taxon>
        <taxon>Pezizomycotina</taxon>
        <taxon>Eurotiomycetes</taxon>
        <taxon>Eurotiomycetidae</taxon>
        <taxon>Eurotiales</taxon>
        <taxon>Aspergillaceae</taxon>
        <taxon>Penicillium</taxon>
    </lineage>
</organism>
<name>A0A9W9XFA5_9EURO</name>
<protein>
    <submittedName>
        <fullName evidence="2">Uncharacterized protein</fullName>
    </submittedName>
</protein>
<keyword evidence="3" id="KW-1185">Reference proteome</keyword>
<dbReference type="AlphaFoldDB" id="A0A9W9XFA5"/>
<feature type="compositionally biased region" description="Basic and acidic residues" evidence="1">
    <location>
        <begin position="90"/>
        <end position="99"/>
    </location>
</feature>
<evidence type="ECO:0000313" key="2">
    <source>
        <dbReference type="EMBL" id="KAJ5490878.1"/>
    </source>
</evidence>
<evidence type="ECO:0000313" key="3">
    <source>
        <dbReference type="Proteomes" id="UP001148312"/>
    </source>
</evidence>
<feature type="compositionally biased region" description="Low complexity" evidence="1">
    <location>
        <begin position="132"/>
        <end position="151"/>
    </location>
</feature>
<dbReference type="GeneID" id="81622297"/>
<reference evidence="2" key="2">
    <citation type="journal article" date="2023" name="IMA Fungus">
        <title>Comparative genomic study of the Penicillium genus elucidates a diverse pangenome and 15 lateral gene transfer events.</title>
        <authorList>
            <person name="Petersen C."/>
            <person name="Sorensen T."/>
            <person name="Nielsen M.R."/>
            <person name="Sondergaard T.E."/>
            <person name="Sorensen J.L."/>
            <person name="Fitzpatrick D.A."/>
            <person name="Frisvad J.C."/>
            <person name="Nielsen K.L."/>
        </authorList>
    </citation>
    <scope>NUCLEOTIDE SEQUENCE</scope>
    <source>
        <strain evidence="2">IBT 30728</strain>
    </source>
</reference>